<feature type="compositionally biased region" description="Basic and acidic residues" evidence="8">
    <location>
        <begin position="310"/>
        <end position="322"/>
    </location>
</feature>
<dbReference type="PROSITE" id="PS50294">
    <property type="entry name" value="WD_REPEATS_REGION"/>
    <property type="match status" value="1"/>
</dbReference>
<dbReference type="SUPFAM" id="SSF50978">
    <property type="entry name" value="WD40 repeat-like"/>
    <property type="match status" value="1"/>
</dbReference>
<evidence type="ECO:0000256" key="1">
    <source>
        <dbReference type="ARBA" id="ARBA00022574"/>
    </source>
</evidence>
<feature type="compositionally biased region" description="Basic and acidic residues" evidence="8">
    <location>
        <begin position="406"/>
        <end position="422"/>
    </location>
</feature>
<evidence type="ECO:0000256" key="2">
    <source>
        <dbReference type="ARBA" id="ARBA00022737"/>
    </source>
</evidence>
<comment type="function">
    <text evidence="3">Component of the ASTRA complex involved in chromatin remodeling.</text>
</comment>
<evidence type="ECO:0000256" key="8">
    <source>
        <dbReference type="SAM" id="MobiDB-lite"/>
    </source>
</evidence>
<accession>A0A2C5XS06</accession>
<sequence length="454" mass="49537">MAELPRPVPRTLLRGHKTQVHAAAFIRHNERLATGDADGFVVLWDLVTMRAAAVWKAHEKSILGVQGWGRDKIITHGRDHKLMVWSLAAPHEQHLSSLLPVEDASAARPMPWLLHLLDVNTLNFCPFATCPSARQESNAGIDGASEILVAVPNTLLAEAIDIYTLPSQSRAHTVKPGPQNGMVMSLCLLHHRTCLTLLAGFENGYASVHRLEATGHWLTTYRCQAHSQPVLSLDVHPNHEFFFSSSADAMLVKHPVPIDQQPCSITVPPVDHVAGHDGSPRPAPSASLLSNALRAEGASAASRPSASLKPWEDPLKTVDTKHSGQQSLRVRSDGKIFATAGWDSNIRVYSCKTIKELAVLQWHKVAAYAVAFAHVGQQSSNLGGQICTSQSADAASNDSHLASSFEDTKPLDEDKRLQKRADTTVKQQRIRQAKTVHWIAAGAKDGKVSLWDVY</sequence>
<evidence type="ECO:0000313" key="9">
    <source>
        <dbReference type="EMBL" id="PHH78479.1"/>
    </source>
</evidence>
<evidence type="ECO:0000256" key="5">
    <source>
        <dbReference type="ARBA" id="ARBA00038749"/>
    </source>
</evidence>
<dbReference type="InterPro" id="IPR036322">
    <property type="entry name" value="WD40_repeat_dom_sf"/>
</dbReference>
<keyword evidence="2" id="KW-0677">Repeat</keyword>
<reference evidence="9 10" key="1">
    <citation type="submission" date="2017-06" db="EMBL/GenBank/DDBJ databases">
        <title>Ant-infecting Ophiocordyceps genomes reveal a high diversity of potential behavioral manipulation genes and a possible major role for enterotoxins.</title>
        <authorList>
            <person name="De Bekker C."/>
            <person name="Evans H.C."/>
            <person name="Brachmann A."/>
            <person name="Hughes D.P."/>
        </authorList>
    </citation>
    <scope>NUCLEOTIDE SEQUENCE [LARGE SCALE GENOMIC DNA]</scope>
    <source>
        <strain evidence="9 10">1348a</strain>
    </source>
</reference>
<feature type="region of interest" description="Disordered" evidence="8">
    <location>
        <begin position="398"/>
        <end position="422"/>
    </location>
</feature>
<dbReference type="PROSITE" id="PS50082">
    <property type="entry name" value="WD_REPEATS_2"/>
    <property type="match status" value="2"/>
</dbReference>
<name>A0A2C5XS06_9HYPO</name>
<feature type="region of interest" description="Disordered" evidence="8">
    <location>
        <begin position="299"/>
        <end position="329"/>
    </location>
</feature>
<keyword evidence="1 7" id="KW-0853">WD repeat</keyword>
<protein>
    <recommendedName>
        <fullName evidence="6">ASTRA-associated protein 1</fullName>
    </recommendedName>
</protein>
<proteinExistence type="inferred from homology"/>
<dbReference type="SMART" id="SM00320">
    <property type="entry name" value="WD40"/>
    <property type="match status" value="5"/>
</dbReference>
<dbReference type="AlphaFoldDB" id="A0A2C5XS06"/>
<feature type="repeat" description="WD" evidence="7">
    <location>
        <begin position="439"/>
        <end position="454"/>
    </location>
</feature>
<dbReference type="Pfam" id="PF00400">
    <property type="entry name" value="WD40"/>
    <property type="match status" value="3"/>
</dbReference>
<feature type="repeat" description="WD" evidence="7">
    <location>
        <begin position="13"/>
        <end position="54"/>
    </location>
</feature>
<dbReference type="Proteomes" id="UP000224854">
    <property type="component" value="Unassembled WGS sequence"/>
</dbReference>
<dbReference type="Gene3D" id="2.130.10.10">
    <property type="entry name" value="YVTN repeat-like/Quinoprotein amine dehydrogenase"/>
    <property type="match status" value="3"/>
</dbReference>
<gene>
    <name evidence="9" type="ORF">CDD82_3032</name>
</gene>
<evidence type="ECO:0000256" key="6">
    <source>
        <dbReference type="ARBA" id="ARBA00040563"/>
    </source>
</evidence>
<evidence type="ECO:0000256" key="7">
    <source>
        <dbReference type="PROSITE-ProRule" id="PRU00221"/>
    </source>
</evidence>
<dbReference type="PANTHER" id="PTHR19854:SF1">
    <property type="entry name" value="GUANINE NUCLEOTIDE-BINDING PROTEIN SUBUNIT BETA-LIKE PROTEIN 1"/>
    <property type="match status" value="1"/>
</dbReference>
<evidence type="ECO:0000256" key="4">
    <source>
        <dbReference type="ARBA" id="ARBA00037931"/>
    </source>
</evidence>
<dbReference type="InterPro" id="IPR019775">
    <property type="entry name" value="WD40_repeat_CS"/>
</dbReference>
<keyword evidence="10" id="KW-1185">Reference proteome</keyword>
<comment type="similarity">
    <text evidence="4">Belongs to the WD repeat ASA1 family.</text>
</comment>
<dbReference type="OrthoDB" id="7668193at2759"/>
<dbReference type="PROSITE" id="PS00678">
    <property type="entry name" value="WD_REPEATS_1"/>
    <property type="match status" value="2"/>
</dbReference>
<dbReference type="InterPro" id="IPR001680">
    <property type="entry name" value="WD40_rpt"/>
</dbReference>
<dbReference type="EMBL" id="NJEU01000222">
    <property type="protein sequence ID" value="PHH78479.1"/>
    <property type="molecule type" value="Genomic_DNA"/>
</dbReference>
<comment type="subunit">
    <text evidence="5">Component of the ASTRA chromatin remodeling machinery complex.</text>
</comment>
<dbReference type="PANTHER" id="PTHR19854">
    <property type="entry name" value="TRANSDUCIN BETA-LIKE 3"/>
    <property type="match status" value="1"/>
</dbReference>
<dbReference type="InterPro" id="IPR015943">
    <property type="entry name" value="WD40/YVTN_repeat-like_dom_sf"/>
</dbReference>
<evidence type="ECO:0000313" key="10">
    <source>
        <dbReference type="Proteomes" id="UP000224854"/>
    </source>
</evidence>
<organism evidence="9 10">
    <name type="scientific">Ophiocordyceps australis</name>
    <dbReference type="NCBI Taxonomy" id="1399860"/>
    <lineage>
        <taxon>Eukaryota</taxon>
        <taxon>Fungi</taxon>
        <taxon>Dikarya</taxon>
        <taxon>Ascomycota</taxon>
        <taxon>Pezizomycotina</taxon>
        <taxon>Sordariomycetes</taxon>
        <taxon>Hypocreomycetidae</taxon>
        <taxon>Hypocreales</taxon>
        <taxon>Ophiocordycipitaceae</taxon>
        <taxon>Ophiocordyceps</taxon>
    </lineage>
</organism>
<evidence type="ECO:0000256" key="3">
    <source>
        <dbReference type="ARBA" id="ARBA00037338"/>
    </source>
</evidence>
<comment type="caution">
    <text evidence="9">The sequence shown here is derived from an EMBL/GenBank/DDBJ whole genome shotgun (WGS) entry which is preliminary data.</text>
</comment>